<evidence type="ECO:0000313" key="8">
    <source>
        <dbReference type="Proteomes" id="UP000292402"/>
    </source>
</evidence>
<dbReference type="PANTHER" id="PTHR43798">
    <property type="entry name" value="MONOACYLGLYCEROL LIPASE"/>
    <property type="match status" value="1"/>
</dbReference>
<accession>A0A4Q4MEK5</accession>
<dbReference type="Proteomes" id="UP000292402">
    <property type="component" value="Unassembled WGS sequence"/>
</dbReference>
<evidence type="ECO:0000256" key="4">
    <source>
        <dbReference type="ARBA" id="ARBA00023026"/>
    </source>
</evidence>
<keyword evidence="4" id="KW-0843">Virulence</keyword>
<dbReference type="PRINTS" id="PR00111">
    <property type="entry name" value="ABHYDROLASE"/>
</dbReference>
<dbReference type="GO" id="GO:0005777">
    <property type="term" value="C:peroxisome"/>
    <property type="evidence" value="ECO:0007669"/>
    <property type="project" value="UniProtKB-SubCell"/>
</dbReference>
<dbReference type="Pfam" id="PF12697">
    <property type="entry name" value="Abhydrolase_6"/>
    <property type="match status" value="1"/>
</dbReference>
<reference evidence="8" key="1">
    <citation type="journal article" date="2019" name="bioRxiv">
        <title>Genomics, evolutionary history and diagnostics of the Alternaria alternata species group including apple and Asian pear pathotypes.</title>
        <authorList>
            <person name="Armitage A.D."/>
            <person name="Cockerton H.M."/>
            <person name="Sreenivasaprasad S."/>
            <person name="Woodhall J.W."/>
            <person name="Lane C.R."/>
            <person name="Harrison R.J."/>
            <person name="Clarkson J.P."/>
        </authorList>
    </citation>
    <scope>NUCLEOTIDE SEQUENCE [LARGE SCALE GENOMIC DNA]</scope>
    <source>
        <strain evidence="8">FERA 1082</strain>
    </source>
</reference>
<organism evidence="7 8">
    <name type="scientific">Alternaria tenuissima</name>
    <dbReference type="NCBI Taxonomy" id="119927"/>
    <lineage>
        <taxon>Eukaryota</taxon>
        <taxon>Fungi</taxon>
        <taxon>Dikarya</taxon>
        <taxon>Ascomycota</taxon>
        <taxon>Pezizomycotina</taxon>
        <taxon>Dothideomycetes</taxon>
        <taxon>Pleosporomycetidae</taxon>
        <taxon>Pleosporales</taxon>
        <taxon>Pleosporineae</taxon>
        <taxon>Pleosporaceae</taxon>
        <taxon>Alternaria</taxon>
        <taxon>Alternaria sect. Alternaria</taxon>
        <taxon>Alternaria alternata complex</taxon>
    </lineage>
</organism>
<dbReference type="GO" id="GO:0016020">
    <property type="term" value="C:membrane"/>
    <property type="evidence" value="ECO:0007669"/>
    <property type="project" value="TreeGrafter"/>
</dbReference>
<dbReference type="SUPFAM" id="SSF53474">
    <property type="entry name" value="alpha/beta-Hydrolases"/>
    <property type="match status" value="1"/>
</dbReference>
<comment type="caution">
    <text evidence="7">The sequence shown here is derived from an EMBL/GenBank/DDBJ whole genome shotgun (WGS) entry which is preliminary data.</text>
</comment>
<feature type="domain" description="AB hydrolase-1" evidence="6">
    <location>
        <begin position="32"/>
        <end position="269"/>
    </location>
</feature>
<gene>
    <name evidence="7" type="ORF">AA0114_g7634</name>
</gene>
<evidence type="ECO:0000256" key="1">
    <source>
        <dbReference type="ARBA" id="ARBA00004275"/>
    </source>
</evidence>
<name>A0A4Q4MEK5_9PLEO</name>
<dbReference type="EMBL" id="PDXA01000025">
    <property type="protein sequence ID" value="RYN47749.1"/>
    <property type="molecule type" value="Genomic_DNA"/>
</dbReference>
<dbReference type="InterPro" id="IPR000073">
    <property type="entry name" value="AB_hydrolase_1"/>
</dbReference>
<sequence>MIARNLTSSYLTTASGTKTHYLQGGNPSGPLLICLHGLGGSTETFLPLVSSLLQTHSVVLVDFPGFGKTPLTESARPLSIEGHVADLGDLVTSLQGTSSDPASSGVVIIGHSLGAIVALHFAPRYPQIVKGLTLIGPGRAAGHITAVRQRMLDLAATVRKEGIDYAAAAAAKSNFYEDTQFRKVDPATREAVRTDVSSSNPEAYAQTCEAIVATSHTDPEYKDITCPIVFVAGDKDMISPVERSNDLSSLVGGRSCVVVVQSGHQPILEDLTGVERAVQLLFEAMAE</sequence>
<protein>
    <recommendedName>
        <fullName evidence="6">AB hydrolase-1 domain-containing protein</fullName>
    </recommendedName>
</protein>
<comment type="similarity">
    <text evidence="3">Belongs to the AB hydrolase superfamily. AKT2 hydrolase family.</text>
</comment>
<evidence type="ECO:0000259" key="6">
    <source>
        <dbReference type="Pfam" id="PF12697"/>
    </source>
</evidence>
<evidence type="ECO:0000313" key="7">
    <source>
        <dbReference type="EMBL" id="RYN47749.1"/>
    </source>
</evidence>
<evidence type="ECO:0000256" key="5">
    <source>
        <dbReference type="ARBA" id="ARBA00023140"/>
    </source>
</evidence>
<dbReference type="InterPro" id="IPR029058">
    <property type="entry name" value="AB_hydrolase_fold"/>
</dbReference>
<comment type="pathway">
    <text evidence="2">Mycotoxin biosynthesis.</text>
</comment>
<dbReference type="Gene3D" id="3.40.50.1820">
    <property type="entry name" value="alpha/beta hydrolase"/>
    <property type="match status" value="1"/>
</dbReference>
<evidence type="ECO:0000256" key="2">
    <source>
        <dbReference type="ARBA" id="ARBA00004685"/>
    </source>
</evidence>
<keyword evidence="5" id="KW-0576">Peroxisome</keyword>
<comment type="subcellular location">
    <subcellularLocation>
        <location evidence="1">Peroxisome</location>
    </subcellularLocation>
</comment>
<dbReference type="PANTHER" id="PTHR43798:SF33">
    <property type="entry name" value="HYDROLASE, PUTATIVE (AFU_ORTHOLOGUE AFUA_2G14860)-RELATED"/>
    <property type="match status" value="1"/>
</dbReference>
<evidence type="ECO:0000256" key="3">
    <source>
        <dbReference type="ARBA" id="ARBA00005668"/>
    </source>
</evidence>
<dbReference type="InterPro" id="IPR050266">
    <property type="entry name" value="AB_hydrolase_sf"/>
</dbReference>
<proteinExistence type="inferred from homology"/>
<dbReference type="AlphaFoldDB" id="A0A4Q4MEK5"/>